<dbReference type="InterPro" id="IPR050447">
    <property type="entry name" value="Erg6_SMT_methyltransf"/>
</dbReference>
<dbReference type="RefSeq" id="XP_005756377.1">
    <property type="nucleotide sequence ID" value="XM_005756320.1"/>
</dbReference>
<proteinExistence type="predicted"/>
<evidence type="ECO:0000256" key="2">
    <source>
        <dbReference type="SAM" id="Phobius"/>
    </source>
</evidence>
<organism evidence="4 5">
    <name type="scientific">Emiliania huxleyi (strain CCMP1516)</name>
    <dbReference type="NCBI Taxonomy" id="280463"/>
    <lineage>
        <taxon>Eukaryota</taxon>
        <taxon>Haptista</taxon>
        <taxon>Haptophyta</taxon>
        <taxon>Prymnesiophyceae</taxon>
        <taxon>Isochrysidales</taxon>
        <taxon>Noelaerhabdaceae</taxon>
        <taxon>Emiliania</taxon>
    </lineage>
</organism>
<keyword evidence="2" id="KW-1133">Transmembrane helix</keyword>
<dbReference type="PaxDb" id="2903-EOD03948"/>
<dbReference type="InterPro" id="IPR013216">
    <property type="entry name" value="Methyltransf_11"/>
</dbReference>
<evidence type="ECO:0000313" key="5">
    <source>
        <dbReference type="Proteomes" id="UP000013827"/>
    </source>
</evidence>
<dbReference type="OMA" id="HAVEWHE"/>
<dbReference type="HOGENOM" id="CLU_922670_0_0_1"/>
<dbReference type="InterPro" id="IPR029063">
    <property type="entry name" value="SAM-dependent_MTases_sf"/>
</dbReference>
<evidence type="ECO:0000256" key="1">
    <source>
        <dbReference type="ARBA" id="ARBA00022679"/>
    </source>
</evidence>
<sequence>MWASLGSLGDGVVFDTPVTSPVKSPKKRPAEFPLPPVETETQAAQSSMLTPSAFGQLYSTTLLVLIVAATASIATNRISEVLFVMLGLYLLWRGLLSSFLPNLLAPGPGTFGWLARKLLRRINYPTIDSAVELLAPSDGETVIEIGSGDGRGVHSILRRCTPGQLHAVEWHETYIQELRADPLLREKKVQLHECDARSLPVPDGSADKVLAVNCVYFLEPLDEYFRELYRVLKPGGSLLVAAKFHLVKGVHDPWAYSHSNPFIHTEAATVAAAMRAAGFKVTTREVPLGEVWYSYQAMEATK</sequence>
<reference evidence="5" key="1">
    <citation type="journal article" date="2013" name="Nature">
        <title>Pan genome of the phytoplankton Emiliania underpins its global distribution.</title>
        <authorList>
            <person name="Read B.A."/>
            <person name="Kegel J."/>
            <person name="Klute M.J."/>
            <person name="Kuo A."/>
            <person name="Lefebvre S.C."/>
            <person name="Maumus F."/>
            <person name="Mayer C."/>
            <person name="Miller J."/>
            <person name="Monier A."/>
            <person name="Salamov A."/>
            <person name="Young J."/>
            <person name="Aguilar M."/>
            <person name="Claverie J.M."/>
            <person name="Frickenhaus S."/>
            <person name="Gonzalez K."/>
            <person name="Herman E.K."/>
            <person name="Lin Y.C."/>
            <person name="Napier J."/>
            <person name="Ogata H."/>
            <person name="Sarno A.F."/>
            <person name="Shmutz J."/>
            <person name="Schroeder D."/>
            <person name="de Vargas C."/>
            <person name="Verret F."/>
            <person name="von Dassow P."/>
            <person name="Valentin K."/>
            <person name="Van de Peer Y."/>
            <person name="Wheeler G."/>
            <person name="Dacks J.B."/>
            <person name="Delwiche C.F."/>
            <person name="Dyhrman S.T."/>
            <person name="Glockner G."/>
            <person name="John U."/>
            <person name="Richards T."/>
            <person name="Worden A.Z."/>
            <person name="Zhang X."/>
            <person name="Grigoriev I.V."/>
            <person name="Allen A.E."/>
            <person name="Bidle K."/>
            <person name="Borodovsky M."/>
            <person name="Bowler C."/>
            <person name="Brownlee C."/>
            <person name="Cock J.M."/>
            <person name="Elias M."/>
            <person name="Gladyshev V.N."/>
            <person name="Groth M."/>
            <person name="Guda C."/>
            <person name="Hadaegh A."/>
            <person name="Iglesias-Rodriguez M.D."/>
            <person name="Jenkins J."/>
            <person name="Jones B.M."/>
            <person name="Lawson T."/>
            <person name="Leese F."/>
            <person name="Lindquist E."/>
            <person name="Lobanov A."/>
            <person name="Lomsadze A."/>
            <person name="Malik S.B."/>
            <person name="Marsh M.E."/>
            <person name="Mackinder L."/>
            <person name="Mock T."/>
            <person name="Mueller-Roeber B."/>
            <person name="Pagarete A."/>
            <person name="Parker M."/>
            <person name="Probert I."/>
            <person name="Quesneville H."/>
            <person name="Raines C."/>
            <person name="Rensing S.A."/>
            <person name="Riano-Pachon D.M."/>
            <person name="Richier S."/>
            <person name="Rokitta S."/>
            <person name="Shiraiwa Y."/>
            <person name="Soanes D.M."/>
            <person name="van der Giezen M."/>
            <person name="Wahlund T.M."/>
            <person name="Williams B."/>
            <person name="Wilson W."/>
            <person name="Wolfe G."/>
            <person name="Wurch L.L."/>
        </authorList>
    </citation>
    <scope>NUCLEOTIDE SEQUENCE</scope>
</reference>
<feature type="domain" description="Methyltransferase type 11" evidence="3">
    <location>
        <begin position="144"/>
        <end position="239"/>
    </location>
</feature>
<dbReference type="KEGG" id="ehx:EMIHUDRAFT_439369"/>
<dbReference type="Gene3D" id="3.40.50.150">
    <property type="entry name" value="Vaccinia Virus protein VP39"/>
    <property type="match status" value="1"/>
</dbReference>
<feature type="transmembrane region" description="Helical" evidence="2">
    <location>
        <begin position="81"/>
        <end position="100"/>
    </location>
</feature>
<keyword evidence="1" id="KW-0808">Transferase</keyword>
<dbReference type="STRING" id="2903.R1B319"/>
<keyword evidence="2" id="KW-0472">Membrane</keyword>
<dbReference type="CDD" id="cd02440">
    <property type="entry name" value="AdoMet_MTases"/>
    <property type="match status" value="1"/>
</dbReference>
<protein>
    <recommendedName>
        <fullName evidence="3">Methyltransferase type 11 domain-containing protein</fullName>
    </recommendedName>
</protein>
<reference evidence="4" key="2">
    <citation type="submission" date="2024-10" db="UniProtKB">
        <authorList>
            <consortium name="EnsemblProtists"/>
        </authorList>
    </citation>
    <scope>IDENTIFICATION</scope>
</reference>
<dbReference type="SUPFAM" id="SSF53335">
    <property type="entry name" value="S-adenosyl-L-methionine-dependent methyltransferases"/>
    <property type="match status" value="1"/>
</dbReference>
<dbReference type="Proteomes" id="UP000013827">
    <property type="component" value="Unassembled WGS sequence"/>
</dbReference>
<evidence type="ECO:0000259" key="3">
    <source>
        <dbReference type="Pfam" id="PF08241"/>
    </source>
</evidence>
<dbReference type="EnsemblProtists" id="EOD03948">
    <property type="protein sequence ID" value="EOD03948"/>
    <property type="gene ID" value="EMIHUDRAFT_439369"/>
</dbReference>
<dbReference type="PANTHER" id="PTHR44068">
    <property type="entry name" value="ZGC:194242"/>
    <property type="match status" value="1"/>
</dbReference>
<dbReference type="PANTHER" id="PTHR44068:SF11">
    <property type="entry name" value="GERANYL DIPHOSPHATE 2-C-METHYLTRANSFERASE"/>
    <property type="match status" value="1"/>
</dbReference>
<name>A0A0D3HY63_EMIH1</name>
<dbReference type="GeneID" id="17250081"/>
<dbReference type="GO" id="GO:0008757">
    <property type="term" value="F:S-adenosylmethionine-dependent methyltransferase activity"/>
    <property type="evidence" value="ECO:0007669"/>
    <property type="project" value="InterPro"/>
</dbReference>
<dbReference type="Pfam" id="PF08241">
    <property type="entry name" value="Methyltransf_11"/>
    <property type="match status" value="1"/>
</dbReference>
<keyword evidence="5" id="KW-1185">Reference proteome</keyword>
<accession>A0A0D3HY63</accession>
<dbReference type="AlphaFoldDB" id="A0A0D3HY63"/>
<feature type="transmembrane region" description="Helical" evidence="2">
    <location>
        <begin position="57"/>
        <end position="74"/>
    </location>
</feature>
<evidence type="ECO:0000313" key="4">
    <source>
        <dbReference type="EnsemblProtists" id="EOD03948"/>
    </source>
</evidence>
<keyword evidence="2" id="KW-0812">Transmembrane</keyword>